<keyword evidence="2" id="KW-1185">Reference proteome</keyword>
<accession>A0ABQ2WMF5</accession>
<protein>
    <recommendedName>
        <fullName evidence="3">Lipoprotein</fullName>
    </recommendedName>
</protein>
<name>A0ABQ2WMF5_9ALTE</name>
<evidence type="ECO:0000313" key="2">
    <source>
        <dbReference type="Proteomes" id="UP000634667"/>
    </source>
</evidence>
<dbReference type="Proteomes" id="UP000634667">
    <property type="component" value="Unassembled WGS sequence"/>
</dbReference>
<comment type="caution">
    <text evidence="1">The sequence shown here is derived from an EMBL/GenBank/DDBJ whole genome shotgun (WGS) entry which is preliminary data.</text>
</comment>
<dbReference type="RefSeq" id="WP_229797021.1">
    <property type="nucleotide sequence ID" value="NZ_BMYR01000008.1"/>
</dbReference>
<evidence type="ECO:0000313" key="1">
    <source>
        <dbReference type="EMBL" id="GGW64021.1"/>
    </source>
</evidence>
<organism evidence="1 2">
    <name type="scientific">Alishewanella tabrizica</name>
    <dbReference type="NCBI Taxonomy" id="671278"/>
    <lineage>
        <taxon>Bacteria</taxon>
        <taxon>Pseudomonadati</taxon>
        <taxon>Pseudomonadota</taxon>
        <taxon>Gammaproteobacteria</taxon>
        <taxon>Alteromonadales</taxon>
        <taxon>Alteromonadaceae</taxon>
        <taxon>Alishewanella</taxon>
    </lineage>
</organism>
<dbReference type="EMBL" id="BMYR01000008">
    <property type="protein sequence ID" value="GGW64021.1"/>
    <property type="molecule type" value="Genomic_DNA"/>
</dbReference>
<gene>
    <name evidence="1" type="ORF">GCM10008111_19860</name>
</gene>
<evidence type="ECO:0008006" key="3">
    <source>
        <dbReference type="Google" id="ProtNLM"/>
    </source>
</evidence>
<sequence length="100" mass="11549">MEFSPSREKQTQYEKMLSKNIYSVAKYDSNNDGFLNQHDQKELLISEYDGSNLMSVMNDIRGYKVVDNDIVLIYSGSELDTSYFIFNVKTGALQKLDTAW</sequence>
<reference evidence="2" key="1">
    <citation type="journal article" date="2019" name="Int. J. Syst. Evol. Microbiol.">
        <title>The Global Catalogue of Microorganisms (GCM) 10K type strain sequencing project: providing services to taxonomists for standard genome sequencing and annotation.</title>
        <authorList>
            <consortium name="The Broad Institute Genomics Platform"/>
            <consortium name="The Broad Institute Genome Sequencing Center for Infectious Disease"/>
            <person name="Wu L."/>
            <person name="Ma J."/>
        </authorList>
    </citation>
    <scope>NUCLEOTIDE SEQUENCE [LARGE SCALE GENOMIC DNA]</scope>
    <source>
        <strain evidence="2">KCTC 23723</strain>
    </source>
</reference>
<proteinExistence type="predicted"/>